<feature type="chain" id="PRO_5015559638" description="Exostosin GT47 domain-containing protein" evidence="2">
    <location>
        <begin position="27"/>
        <end position="1346"/>
    </location>
</feature>
<feature type="domain" description="Exostosin GT47" evidence="3">
    <location>
        <begin position="1142"/>
        <end position="1290"/>
    </location>
</feature>
<proteinExistence type="inferred from homology"/>
<keyword evidence="2" id="KW-0732">Signal</keyword>
<evidence type="ECO:0000256" key="2">
    <source>
        <dbReference type="SAM" id="SignalP"/>
    </source>
</evidence>
<dbReference type="GO" id="GO:0016757">
    <property type="term" value="F:glycosyltransferase activity"/>
    <property type="evidence" value="ECO:0007669"/>
    <property type="project" value="InterPro"/>
</dbReference>
<comment type="similarity">
    <text evidence="1">Belongs to the glycosyltransferase 47 family.</text>
</comment>
<reference evidence="4 5" key="1">
    <citation type="journal article" date="2018" name="Front. Microbiol.">
        <title>Prospects for Fungal Bioremediation of Acidic Radioactive Waste Sites: Characterization and Genome Sequence of Rhodotorula taiwanensis MD1149.</title>
        <authorList>
            <person name="Tkavc R."/>
            <person name="Matrosova V.Y."/>
            <person name="Grichenko O.E."/>
            <person name="Gostincar C."/>
            <person name="Volpe R.P."/>
            <person name="Klimenkova P."/>
            <person name="Gaidamakova E.K."/>
            <person name="Zhou C.E."/>
            <person name="Stewart B.J."/>
            <person name="Lyman M.G."/>
            <person name="Malfatti S.A."/>
            <person name="Rubinfeld B."/>
            <person name="Courtot M."/>
            <person name="Singh J."/>
            <person name="Dalgard C.L."/>
            <person name="Hamilton T."/>
            <person name="Frey K.G."/>
            <person name="Gunde-Cimerman N."/>
            <person name="Dugan L."/>
            <person name="Daly M.J."/>
        </authorList>
    </citation>
    <scope>NUCLEOTIDE SEQUENCE [LARGE SCALE GENOMIC DNA]</scope>
    <source>
        <strain evidence="4 5">MD1149</strain>
    </source>
</reference>
<dbReference type="Proteomes" id="UP000237144">
    <property type="component" value="Unassembled WGS sequence"/>
</dbReference>
<accession>A0A2S5BC88</accession>
<dbReference type="Pfam" id="PF03016">
    <property type="entry name" value="Exostosin_GT47"/>
    <property type="match status" value="1"/>
</dbReference>
<sequence>MLRISSLVRLAGIALVAFLFLHWVTSFTSDPPIDSPYSHPEFASENALGSGRGGWGEKLGLDHYADWEEGVRGKVGAGLGRLREGVGAITGLGGGAKKAKLGSLYELVATSNPSPGPAYYDERTSLDRFRLSSTRVLGHGQADVVSQDDEEGAAANRPKRHILITGGFGSIGKTVVRDLLLSAKSSRPDTFGFGSSSSSSSSDDGSWEEDLMITILDRNDRTSELNFLLQSAPYVKPGVTSNGRRIKGTDPRTQAFSASERSVEKLRKSGKLRVIVGDVRDTKLVRSLLDPAGTTHTGVPAGQQAAALLNAKLGRPKAKGHATATVVIPPVTGVVHLAAYSPSACRLNPTDCQSVEEQGMDSILEAIRSGYPDAAPKLADDLQGEKPPAAAAARREKPWLVVPRRADRWDEAGFATNGNASATSLQAPEAILKSFSVKHPLHSLLLQLPSAYSIIGDPFAPRFDPVPHIVESALGNLPINVYSSSTQTEPFLSIDDASKAVVQGARMLDLASTKAYLRPLGFVAEVQVVGPASTSARPRSPIAELATLAIELTQSNSPLADVKQERPAVATTSEPSFHISEVERRKTTNAVLGFTPSLTVQATLRAYIASLLRLQADYLQSRISVACSSPPSMSVLDEGLLALSGCNVQLVTLIEGAYFTLGCSQGLESEHLEPVDVIPAVPYKEGVRGVEITAERGLEGKVDIQMRCPVVKDGKLVPGESEVVMWADTPQGGEFAEVSRPDSHAIAEWFTVDFVQRDARSFTLTLPPTEGVAEGEEPKRRLTFRDPNGEKRSLLFQPTGDDARALLWKLNPICCPATERRKDVWDFFQEDPLLTSQVTFPSEDGRTTLSESTLATRKCHDLRAEHDRLAKLLARVSNEISAKDMCHAEYSDATTWTVRDAQTCAVDCAAPLPCLATEDCKCTRDRCGDPRGAGPFPAVAHSDKKSYPAPKEDIALSTSLSERVAQIPWDALLLPVAKTVVQLGVDNLPKAHVISVPDTIDTHLNSPACTDIDKSPLPFMGDHYLIEALKTRSVSLEEAEFVMIPYYQASFAILSLGCYYNYLQENTFKKLAGTVAHAETILAAAPDIPGDRLVIPFTHDYGSCTGWWPKLEDVLGHSPPSPMHQALAWQVNGDYNTHCIKVDRDVVVPAVTKHTKALFETFKTPDQVAPVNSRKHLAFFVGGVRGFGALVRTKIGCGRTGQDPETSPILYQKFSPGQRYLGTLNASKFCLLPRGIPAWTTRTFEAIYAGCIPAFIVDRNLFPFQDILDYSKFSVTIPEADAHRVEEILSAYTSSQLAEMQAHLVRVREAFLFDDGREWERRGPLFFSLVSMAMRLPLQYPATGSD</sequence>
<dbReference type="InterPro" id="IPR040911">
    <property type="entry name" value="Exostosin_GT47"/>
</dbReference>
<dbReference type="Gene3D" id="3.40.50.720">
    <property type="entry name" value="NAD(P)-binding Rossmann-like Domain"/>
    <property type="match status" value="1"/>
</dbReference>
<dbReference type="PANTHER" id="PTHR11062:SF73">
    <property type="entry name" value="EXOSTOSIN-LIKE 3"/>
    <property type="match status" value="1"/>
</dbReference>
<evidence type="ECO:0000313" key="5">
    <source>
        <dbReference type="Proteomes" id="UP000237144"/>
    </source>
</evidence>
<dbReference type="STRING" id="741276.A0A2S5BC88"/>
<dbReference type="PANTHER" id="PTHR11062">
    <property type="entry name" value="EXOSTOSIN HEPARAN SULFATE GLYCOSYLTRANSFERASE -RELATED"/>
    <property type="match status" value="1"/>
</dbReference>
<dbReference type="InterPro" id="IPR004263">
    <property type="entry name" value="Exostosin"/>
</dbReference>
<keyword evidence="5" id="KW-1185">Reference proteome</keyword>
<dbReference type="EMBL" id="PJQD01000025">
    <property type="protein sequence ID" value="POY74373.1"/>
    <property type="molecule type" value="Genomic_DNA"/>
</dbReference>
<feature type="signal peptide" evidence="2">
    <location>
        <begin position="1"/>
        <end position="26"/>
    </location>
</feature>
<dbReference type="SUPFAM" id="SSF51735">
    <property type="entry name" value="NAD(P)-binding Rossmann-fold domains"/>
    <property type="match status" value="1"/>
</dbReference>
<dbReference type="InterPro" id="IPR036291">
    <property type="entry name" value="NAD(P)-bd_dom_sf"/>
</dbReference>
<dbReference type="OrthoDB" id="331544at2759"/>
<evidence type="ECO:0000256" key="1">
    <source>
        <dbReference type="ARBA" id="ARBA00010271"/>
    </source>
</evidence>
<evidence type="ECO:0000259" key="3">
    <source>
        <dbReference type="Pfam" id="PF03016"/>
    </source>
</evidence>
<protein>
    <recommendedName>
        <fullName evidence="3">Exostosin GT47 domain-containing protein</fullName>
    </recommendedName>
</protein>
<name>A0A2S5BC88_9BASI</name>
<gene>
    <name evidence="4" type="ORF">BMF94_2567</name>
</gene>
<comment type="caution">
    <text evidence="4">The sequence shown here is derived from an EMBL/GenBank/DDBJ whole genome shotgun (WGS) entry which is preliminary data.</text>
</comment>
<organism evidence="4 5">
    <name type="scientific">Rhodotorula taiwanensis</name>
    <dbReference type="NCBI Taxonomy" id="741276"/>
    <lineage>
        <taxon>Eukaryota</taxon>
        <taxon>Fungi</taxon>
        <taxon>Dikarya</taxon>
        <taxon>Basidiomycota</taxon>
        <taxon>Pucciniomycotina</taxon>
        <taxon>Microbotryomycetes</taxon>
        <taxon>Sporidiobolales</taxon>
        <taxon>Sporidiobolaceae</taxon>
        <taxon>Rhodotorula</taxon>
    </lineage>
</organism>
<evidence type="ECO:0000313" key="4">
    <source>
        <dbReference type="EMBL" id="POY74373.1"/>
    </source>
</evidence>